<dbReference type="FunFam" id="3.40.50.300:FF:006178">
    <property type="entry name" value="Guanine nucleotide-binding protein G(s) subunit alpha isoforms short"/>
    <property type="match status" value="1"/>
</dbReference>
<dbReference type="GO" id="GO:0031683">
    <property type="term" value="F:G-protein beta/gamma-subunit complex binding"/>
    <property type="evidence" value="ECO:0007669"/>
    <property type="project" value="InterPro"/>
</dbReference>
<feature type="compositionally biased region" description="Low complexity" evidence="9">
    <location>
        <begin position="490"/>
        <end position="536"/>
    </location>
</feature>
<dbReference type="GO" id="GO:0005834">
    <property type="term" value="C:heterotrimeric G-protein complex"/>
    <property type="evidence" value="ECO:0007669"/>
    <property type="project" value="TreeGrafter"/>
</dbReference>
<dbReference type="Pfam" id="PF00503">
    <property type="entry name" value="G-alpha"/>
    <property type="match status" value="1"/>
</dbReference>
<dbReference type="CDD" id="cd00066">
    <property type="entry name" value="G-alpha"/>
    <property type="match status" value="1"/>
</dbReference>
<organism evidence="10">
    <name type="scientific">Aceria tosichella</name>
    <name type="common">wheat curl mite</name>
    <dbReference type="NCBI Taxonomy" id="561515"/>
    <lineage>
        <taxon>Eukaryota</taxon>
        <taxon>Metazoa</taxon>
        <taxon>Ecdysozoa</taxon>
        <taxon>Arthropoda</taxon>
        <taxon>Chelicerata</taxon>
        <taxon>Arachnida</taxon>
        <taxon>Acari</taxon>
        <taxon>Acariformes</taxon>
        <taxon>Trombidiformes</taxon>
        <taxon>Prostigmata</taxon>
        <taxon>Eupodina</taxon>
        <taxon>Eriophyoidea</taxon>
        <taxon>Eriophyidae</taxon>
        <taxon>Eriophyinae</taxon>
        <taxon>Aceriini</taxon>
        <taxon>Aceria</taxon>
    </lineage>
</organism>
<keyword evidence="6" id="KW-0807">Transducer</keyword>
<dbReference type="GO" id="GO:0005525">
    <property type="term" value="F:GTP binding"/>
    <property type="evidence" value="ECO:0007669"/>
    <property type="project" value="UniProtKB-KW"/>
</dbReference>
<gene>
    <name evidence="10" type="primary">gnas</name>
    <name evidence="10" type="ORF">g.14088</name>
</gene>
<feature type="binding site" evidence="7">
    <location>
        <begin position="282"/>
        <end position="285"/>
    </location>
    <ligand>
        <name>GTP</name>
        <dbReference type="ChEBI" id="CHEBI:37565"/>
    </ligand>
</feature>
<sequence length="654" mass="73785">MKSFSCFKPKDPFRNWSKELDKRVTVWAQNFDSSFKLLLLGPAGAGKTTIMKQMKIIHFEGFTLEERQQKAKEIRANLLESVRELTACITASGNQIDWCDKENQNRLDFINGLNLDDQTYDIYAAKIYDYSKRILTDKGVERLFAQLNQLSITHRSQYLLNRVDEIRNVNYIPNNDDILQSRRRTSDIQKLEFQVKLPVKAGGPCIQQTFCMFDVGGQRGERRKWIQVFDGVSAVMFLIDSSGFDAIDEENGRNKLKETINLFYEVWTTRFLLNSNFVLLFNKQDILREKIERGIKIEDHFPEYKLYKFQPTDRHLNRNRASDKLNLFRTSSNRSTRSSSTNRGHFPPNSGASIAETYGDVGHQHQPTSTTPPSQRVGNQQQQQQQQQHQQRDNGAARTTPATPATKRKSASLYLFGTSSSRKSKSSKLPPDNSSSSTTNLTNVANTNTIKPNTPLTTATTTDLDTLVDRDQQHQQSQPSRAAPDDAMPSSSSAAAAATRTEATTIATSSSLSSSASSSSSSSASASTTTPAATTTNDGPRRKQQQDDHDRETANHLAYIKARSFIRDKFIQITRQVDQPTDQRKFSSPNLPLYRTKSGTIGRAGSSSKSSSRIDRPKRNVCYHYTTATDTENIRDLFENLQKMVLKSTMKDLI</sequence>
<keyword evidence="5 7" id="KW-0342">GTP-binding</keyword>
<dbReference type="InterPro" id="IPR001019">
    <property type="entry name" value="Gprotein_alpha_su"/>
</dbReference>
<evidence type="ECO:0000256" key="8">
    <source>
        <dbReference type="PIRSR" id="PIRSR601019-2"/>
    </source>
</evidence>
<proteinExistence type="inferred from homology"/>
<feature type="binding site" evidence="7">
    <location>
        <begin position="179"/>
        <end position="185"/>
    </location>
    <ligand>
        <name>GTP</name>
        <dbReference type="ChEBI" id="CHEBI:37565"/>
    </ligand>
</feature>
<dbReference type="Gene3D" id="1.10.400.10">
    <property type="entry name" value="GI Alpha 1, domain 2-like"/>
    <property type="match status" value="1"/>
</dbReference>
<evidence type="ECO:0000256" key="1">
    <source>
        <dbReference type="ARBA" id="ARBA00007172"/>
    </source>
</evidence>
<feature type="binding site" evidence="8">
    <location>
        <position position="185"/>
    </location>
    <ligand>
        <name>Mg(2+)</name>
        <dbReference type="ChEBI" id="CHEBI:18420"/>
    </ligand>
</feature>
<dbReference type="GO" id="GO:0001664">
    <property type="term" value="F:G protein-coupled receptor binding"/>
    <property type="evidence" value="ECO:0007669"/>
    <property type="project" value="TreeGrafter"/>
</dbReference>
<feature type="region of interest" description="Disordered" evidence="9">
    <location>
        <begin position="579"/>
        <end position="615"/>
    </location>
</feature>
<dbReference type="SUPFAM" id="SSF47895">
    <property type="entry name" value="Transducin (alpha subunit), insertion domain"/>
    <property type="match status" value="1"/>
</dbReference>
<evidence type="ECO:0000256" key="5">
    <source>
        <dbReference type="ARBA" id="ARBA00023134"/>
    </source>
</evidence>
<feature type="compositionally biased region" description="Low complexity" evidence="9">
    <location>
        <begin position="380"/>
        <end position="389"/>
    </location>
</feature>
<feature type="compositionally biased region" description="Low complexity" evidence="9">
    <location>
        <begin position="329"/>
        <end position="343"/>
    </location>
</feature>
<reference evidence="10" key="1">
    <citation type="submission" date="2018-10" db="EMBL/GenBank/DDBJ databases">
        <title>Transcriptome assembly of Aceria tosichella (Wheat curl mite) Type 2.</title>
        <authorList>
            <person name="Scully E.D."/>
            <person name="Geib S.M."/>
            <person name="Palmer N.A."/>
            <person name="Gupta A.K."/>
            <person name="Sarath G."/>
            <person name="Tatineni S."/>
        </authorList>
    </citation>
    <scope>NUCLEOTIDE SEQUENCE</scope>
    <source>
        <strain evidence="10">LincolnNE</strain>
    </source>
</reference>
<dbReference type="PRINTS" id="PR00318">
    <property type="entry name" value="GPROTEINA"/>
</dbReference>
<dbReference type="EMBL" id="GGYP01004491">
    <property type="protein sequence ID" value="MDE49262.1"/>
    <property type="molecule type" value="Transcribed_RNA"/>
</dbReference>
<feature type="binding site" evidence="7">
    <location>
        <begin position="214"/>
        <end position="218"/>
    </location>
    <ligand>
        <name>GTP</name>
        <dbReference type="ChEBI" id="CHEBI:37565"/>
    </ligand>
</feature>
<evidence type="ECO:0000256" key="4">
    <source>
        <dbReference type="ARBA" id="ARBA00022842"/>
    </source>
</evidence>
<dbReference type="SMART" id="SM00275">
    <property type="entry name" value="G_alpha"/>
    <property type="match status" value="1"/>
</dbReference>
<dbReference type="InterPro" id="IPR011025">
    <property type="entry name" value="GproteinA_insert"/>
</dbReference>
<dbReference type="GO" id="GO:0007606">
    <property type="term" value="P:sensory perception of chemical stimulus"/>
    <property type="evidence" value="ECO:0007669"/>
    <property type="project" value="TreeGrafter"/>
</dbReference>
<accession>A0A6G1SH14</accession>
<keyword evidence="2 8" id="KW-0479">Metal-binding</keyword>
<dbReference type="GO" id="GO:0003924">
    <property type="term" value="F:GTPase activity"/>
    <property type="evidence" value="ECO:0007669"/>
    <property type="project" value="InterPro"/>
</dbReference>
<dbReference type="InterPro" id="IPR027417">
    <property type="entry name" value="P-loop_NTPase"/>
</dbReference>
<feature type="compositionally biased region" description="Polar residues" evidence="9">
    <location>
        <begin position="365"/>
        <end position="379"/>
    </location>
</feature>
<dbReference type="GO" id="GO:0005737">
    <property type="term" value="C:cytoplasm"/>
    <property type="evidence" value="ECO:0007669"/>
    <property type="project" value="TreeGrafter"/>
</dbReference>
<evidence type="ECO:0000256" key="7">
    <source>
        <dbReference type="PIRSR" id="PIRSR601019-1"/>
    </source>
</evidence>
<feature type="region of interest" description="Disordered" evidence="9">
    <location>
        <begin position="318"/>
        <end position="552"/>
    </location>
</feature>
<evidence type="ECO:0000313" key="10">
    <source>
        <dbReference type="EMBL" id="MDE49262.1"/>
    </source>
</evidence>
<feature type="compositionally biased region" description="Basic and acidic residues" evidence="9">
    <location>
        <begin position="539"/>
        <end position="552"/>
    </location>
</feature>
<keyword evidence="4 8" id="KW-0460">Magnesium</keyword>
<evidence type="ECO:0000256" key="9">
    <source>
        <dbReference type="SAM" id="MobiDB-lite"/>
    </source>
</evidence>
<evidence type="ECO:0000256" key="2">
    <source>
        <dbReference type="ARBA" id="ARBA00022723"/>
    </source>
</evidence>
<comment type="similarity">
    <text evidence="1">Belongs to the G-alpha family. G(s) subfamily.</text>
</comment>
<dbReference type="PROSITE" id="PS51882">
    <property type="entry name" value="G_ALPHA"/>
    <property type="match status" value="1"/>
</dbReference>
<name>A0A6G1SH14_9ACAR</name>
<keyword evidence="3 7" id="KW-0547">Nucleotide-binding</keyword>
<protein>
    <submittedName>
        <fullName evidence="10">Guanine nucleotide-binding protein G(S) subunit alpha</fullName>
    </submittedName>
</protein>
<feature type="compositionally biased region" description="Polar residues" evidence="9">
    <location>
        <begin position="579"/>
        <end position="590"/>
    </location>
</feature>
<dbReference type="Gene3D" id="3.40.50.300">
    <property type="entry name" value="P-loop containing nucleotide triphosphate hydrolases"/>
    <property type="match status" value="2"/>
</dbReference>
<dbReference type="PANTHER" id="PTHR10218">
    <property type="entry name" value="GTP-BINDING PROTEIN ALPHA SUBUNIT"/>
    <property type="match status" value="1"/>
</dbReference>
<feature type="compositionally biased region" description="Low complexity" evidence="9">
    <location>
        <begin position="396"/>
        <end position="405"/>
    </location>
</feature>
<dbReference type="SUPFAM" id="SSF52540">
    <property type="entry name" value="P-loop containing nucleoside triphosphate hydrolases"/>
    <property type="match status" value="1"/>
</dbReference>
<evidence type="ECO:0000256" key="3">
    <source>
        <dbReference type="ARBA" id="ARBA00022741"/>
    </source>
</evidence>
<dbReference type="GO" id="GO:0007191">
    <property type="term" value="P:adenylate cyclase-activating dopamine receptor signaling pathway"/>
    <property type="evidence" value="ECO:0007669"/>
    <property type="project" value="TreeGrafter"/>
</dbReference>
<feature type="binding site" evidence="8">
    <location>
        <position position="48"/>
    </location>
    <ligand>
        <name>Mg(2+)</name>
        <dbReference type="ChEBI" id="CHEBI:18420"/>
    </ligand>
</feature>
<dbReference type="AlphaFoldDB" id="A0A6G1SH14"/>
<dbReference type="PANTHER" id="PTHR10218:SF367">
    <property type="entry name" value="GUANINE NUCLEOTIDE-BINDING PROTEIN G(F) SUBUNIT ALPHA"/>
    <property type="match status" value="1"/>
</dbReference>
<evidence type="ECO:0000256" key="6">
    <source>
        <dbReference type="ARBA" id="ARBA00023224"/>
    </source>
</evidence>
<dbReference type="GO" id="GO:0046872">
    <property type="term" value="F:metal ion binding"/>
    <property type="evidence" value="ECO:0007669"/>
    <property type="project" value="UniProtKB-KW"/>
</dbReference>
<feature type="compositionally biased region" description="Low complexity" evidence="9">
    <location>
        <begin position="427"/>
        <end position="465"/>
    </location>
</feature>